<dbReference type="InterPro" id="IPR050081">
    <property type="entry name" value="Ile-tRNA_ligase"/>
</dbReference>
<dbReference type="Gene3D" id="1.10.730.20">
    <property type="match status" value="1"/>
</dbReference>
<dbReference type="EMBL" id="CP018632">
    <property type="protein sequence ID" value="ASJ70447.1"/>
    <property type="molecule type" value="Genomic_DNA"/>
</dbReference>
<evidence type="ECO:0000313" key="19">
    <source>
        <dbReference type="Proteomes" id="UP000250079"/>
    </source>
</evidence>
<comment type="catalytic activity">
    <reaction evidence="13 14">
        <text>tRNA(Ile) + L-isoleucine + ATP = L-isoleucyl-tRNA(Ile) + AMP + diphosphate</text>
        <dbReference type="Rhea" id="RHEA:11060"/>
        <dbReference type="Rhea" id="RHEA-COMP:9666"/>
        <dbReference type="Rhea" id="RHEA-COMP:9695"/>
        <dbReference type="ChEBI" id="CHEBI:30616"/>
        <dbReference type="ChEBI" id="CHEBI:33019"/>
        <dbReference type="ChEBI" id="CHEBI:58045"/>
        <dbReference type="ChEBI" id="CHEBI:78442"/>
        <dbReference type="ChEBI" id="CHEBI:78528"/>
        <dbReference type="ChEBI" id="CHEBI:456215"/>
        <dbReference type="EC" id="6.1.1.5"/>
    </reaction>
</comment>
<dbReference type="InterPro" id="IPR001412">
    <property type="entry name" value="aa-tRNA-synth_I_CS"/>
</dbReference>
<dbReference type="PANTHER" id="PTHR42765">
    <property type="entry name" value="SOLEUCYL-TRNA SYNTHETASE"/>
    <property type="match status" value="1"/>
</dbReference>
<evidence type="ECO:0000313" key="18">
    <source>
        <dbReference type="EMBL" id="ASJ70447.1"/>
    </source>
</evidence>
<dbReference type="InterPro" id="IPR013155">
    <property type="entry name" value="M/V/L/I-tRNA-synth_anticd-bd"/>
</dbReference>
<evidence type="ECO:0000256" key="4">
    <source>
        <dbReference type="ARBA" id="ARBA00022490"/>
    </source>
</evidence>
<keyword evidence="6 14" id="KW-0479">Metal-binding</keyword>
<dbReference type="InterPro" id="IPR033708">
    <property type="entry name" value="Anticodon_Ile_BEm"/>
</dbReference>
<dbReference type="AlphaFoldDB" id="A0A2Z2NSA1"/>
<evidence type="ECO:0000259" key="15">
    <source>
        <dbReference type="Pfam" id="PF00133"/>
    </source>
</evidence>
<reference evidence="18 19" key="1">
    <citation type="submission" date="2016-12" db="EMBL/GenBank/DDBJ databases">
        <authorList>
            <person name="Song W.-J."/>
            <person name="Kurnit D.M."/>
        </authorList>
    </citation>
    <scope>NUCLEOTIDE SEQUENCE [LARGE SCALE GENOMIC DNA]</scope>
    <source>
        <strain evidence="18 19">IMCC3135</strain>
    </source>
</reference>
<dbReference type="Pfam" id="PF06827">
    <property type="entry name" value="zf-FPG_IleRS"/>
    <property type="match status" value="1"/>
</dbReference>
<dbReference type="CDD" id="cd00818">
    <property type="entry name" value="IleRS_core"/>
    <property type="match status" value="1"/>
</dbReference>
<keyword evidence="9 14" id="KW-0067">ATP-binding</keyword>
<evidence type="ECO:0000256" key="14">
    <source>
        <dbReference type="HAMAP-Rule" id="MF_02002"/>
    </source>
</evidence>
<name>A0A2Z2NSA1_9GAMM</name>
<evidence type="ECO:0000256" key="5">
    <source>
        <dbReference type="ARBA" id="ARBA00022598"/>
    </source>
</evidence>
<dbReference type="GO" id="GO:0000049">
    <property type="term" value="F:tRNA binding"/>
    <property type="evidence" value="ECO:0007669"/>
    <property type="project" value="InterPro"/>
</dbReference>
<proteinExistence type="inferred from homology"/>
<feature type="binding site" evidence="14">
    <location>
        <position position="603"/>
    </location>
    <ligand>
        <name>ATP</name>
        <dbReference type="ChEBI" id="CHEBI:30616"/>
    </ligand>
</feature>
<evidence type="ECO:0000256" key="2">
    <source>
        <dbReference type="ARBA" id="ARBA00006887"/>
    </source>
</evidence>
<evidence type="ECO:0000256" key="9">
    <source>
        <dbReference type="ARBA" id="ARBA00022840"/>
    </source>
</evidence>
<dbReference type="GO" id="GO:0008270">
    <property type="term" value="F:zinc ion binding"/>
    <property type="evidence" value="ECO:0007669"/>
    <property type="project" value="UniProtKB-UniRule"/>
</dbReference>
<dbReference type="FunFam" id="3.40.50.620:FF:000042">
    <property type="entry name" value="Isoleucine--tRNA ligase"/>
    <property type="match status" value="1"/>
</dbReference>
<dbReference type="SUPFAM" id="SSF52374">
    <property type="entry name" value="Nucleotidylyl transferase"/>
    <property type="match status" value="1"/>
</dbReference>
<evidence type="ECO:0000256" key="7">
    <source>
        <dbReference type="ARBA" id="ARBA00022741"/>
    </source>
</evidence>
<protein>
    <recommendedName>
        <fullName evidence="14">Isoleucine--tRNA ligase</fullName>
        <ecNumber evidence="14">6.1.1.5</ecNumber>
    </recommendedName>
    <alternativeName>
        <fullName evidence="14">Isoleucyl-tRNA synthetase</fullName>
        <shortName evidence="14">IleRS</shortName>
    </alternativeName>
</protein>
<comment type="domain">
    <text evidence="14">IleRS has two distinct active sites: one for aminoacylation and one for editing. The misactivated valine is translocated from the active site to the editing site, which sterically excludes the correctly activated isoleucine. The single editing site contains two valyl binding pockets, one specific for each substrate (Val-AMP or Val-tRNA(Ile)).</text>
</comment>
<feature type="binding site" evidence="14">
    <location>
        <position position="907"/>
    </location>
    <ligand>
        <name>Zn(2+)</name>
        <dbReference type="ChEBI" id="CHEBI:29105"/>
    </ligand>
</feature>
<feature type="domain" description="Zinc finger FPG/IleRS-type" evidence="16">
    <location>
        <begin position="904"/>
        <end position="933"/>
    </location>
</feature>
<evidence type="ECO:0000259" key="17">
    <source>
        <dbReference type="Pfam" id="PF08264"/>
    </source>
</evidence>
<dbReference type="CDD" id="cd07960">
    <property type="entry name" value="Anticodon_Ia_Ile_BEm"/>
    <property type="match status" value="1"/>
</dbReference>
<dbReference type="GO" id="GO:0005829">
    <property type="term" value="C:cytosol"/>
    <property type="evidence" value="ECO:0007669"/>
    <property type="project" value="TreeGrafter"/>
</dbReference>
<dbReference type="InterPro" id="IPR014729">
    <property type="entry name" value="Rossmann-like_a/b/a_fold"/>
</dbReference>
<dbReference type="InterPro" id="IPR010663">
    <property type="entry name" value="Znf_FPG/IleRS"/>
</dbReference>
<dbReference type="InterPro" id="IPR009080">
    <property type="entry name" value="tRNAsynth_Ia_anticodon-bd"/>
</dbReference>
<dbReference type="KEGG" id="gai:IMCC3135_01640"/>
<evidence type="ECO:0000259" key="16">
    <source>
        <dbReference type="Pfam" id="PF06827"/>
    </source>
</evidence>
<dbReference type="GO" id="GO:0005524">
    <property type="term" value="F:ATP binding"/>
    <property type="evidence" value="ECO:0007669"/>
    <property type="project" value="UniProtKB-UniRule"/>
</dbReference>
<dbReference type="InterPro" id="IPR009008">
    <property type="entry name" value="Val/Leu/Ile-tRNA-synth_edit"/>
</dbReference>
<dbReference type="InterPro" id="IPR023585">
    <property type="entry name" value="Ile-tRNA-ligase_type1"/>
</dbReference>
<dbReference type="InterPro" id="IPR002301">
    <property type="entry name" value="Ile-tRNA-ligase"/>
</dbReference>
<keyword evidence="10 14" id="KW-0648">Protein biosynthesis</keyword>
<comment type="subunit">
    <text evidence="3 14">Monomer.</text>
</comment>
<feature type="domain" description="Aminoacyl-tRNA synthetase class Ia" evidence="15">
    <location>
        <begin position="27"/>
        <end position="638"/>
    </location>
</feature>
<comment type="cofactor">
    <cofactor evidence="14">
        <name>Zn(2+)</name>
        <dbReference type="ChEBI" id="CHEBI:29105"/>
    </cofactor>
    <text evidence="14">Binds 1 zinc ion per subunit.</text>
</comment>
<keyword evidence="7 14" id="KW-0547">Nucleotide-binding</keyword>
<dbReference type="OrthoDB" id="9810365at2"/>
<dbReference type="Gene3D" id="3.40.50.620">
    <property type="entry name" value="HUPs"/>
    <property type="match status" value="2"/>
</dbReference>
<dbReference type="PRINTS" id="PR00984">
    <property type="entry name" value="TRNASYNTHILE"/>
</dbReference>
<gene>
    <name evidence="14 18" type="primary">ileS</name>
    <name evidence="18" type="ORF">IMCC3135_01640</name>
</gene>
<dbReference type="EC" id="6.1.1.5" evidence="14"/>
<accession>A0A2Z2NSA1</accession>
<dbReference type="Pfam" id="PF08264">
    <property type="entry name" value="Anticodon_1"/>
    <property type="match status" value="1"/>
</dbReference>
<feature type="binding site" evidence="14">
    <location>
        <position position="927"/>
    </location>
    <ligand>
        <name>Zn(2+)</name>
        <dbReference type="ChEBI" id="CHEBI:29105"/>
    </ligand>
</feature>
<feature type="binding site" evidence="14">
    <location>
        <position position="559"/>
    </location>
    <ligand>
        <name>L-isoleucyl-5'-AMP</name>
        <dbReference type="ChEBI" id="CHEBI:178002"/>
    </ligand>
</feature>
<evidence type="ECO:0000256" key="11">
    <source>
        <dbReference type="ARBA" id="ARBA00023146"/>
    </source>
</evidence>
<evidence type="ECO:0000256" key="6">
    <source>
        <dbReference type="ARBA" id="ARBA00022723"/>
    </source>
</evidence>
<comment type="similarity">
    <text evidence="2 14">Belongs to the class-I aminoacyl-tRNA synthetase family. IleS type 1 subfamily.</text>
</comment>
<evidence type="ECO:0000256" key="12">
    <source>
        <dbReference type="ARBA" id="ARBA00025217"/>
    </source>
</evidence>
<comment type="subcellular location">
    <subcellularLocation>
        <location evidence="1 14">Cytoplasm</location>
    </subcellularLocation>
</comment>
<dbReference type="Pfam" id="PF00133">
    <property type="entry name" value="tRNA-synt_1"/>
    <property type="match status" value="1"/>
</dbReference>
<keyword evidence="11 14" id="KW-0030">Aminoacyl-tRNA synthetase</keyword>
<dbReference type="FunFam" id="1.10.730.20:FF:000001">
    <property type="entry name" value="Isoleucine--tRNA ligase"/>
    <property type="match status" value="1"/>
</dbReference>
<feature type="domain" description="Methionyl/Valyl/Leucyl/Isoleucyl-tRNA synthetase anticodon-binding" evidence="17">
    <location>
        <begin position="683"/>
        <end position="846"/>
    </location>
</feature>
<dbReference type="FunFam" id="3.40.50.620:FF:000048">
    <property type="entry name" value="Isoleucine--tRNA ligase"/>
    <property type="match status" value="1"/>
</dbReference>
<dbReference type="PROSITE" id="PS00178">
    <property type="entry name" value="AA_TRNA_LIGASE_I"/>
    <property type="match status" value="1"/>
</dbReference>
<keyword evidence="8 14" id="KW-0862">Zinc</keyword>
<dbReference type="RefSeq" id="WP_088915993.1">
    <property type="nucleotide sequence ID" value="NZ_CP018632.1"/>
</dbReference>
<dbReference type="NCBIfam" id="TIGR00392">
    <property type="entry name" value="ileS"/>
    <property type="match status" value="1"/>
</dbReference>
<keyword evidence="4 14" id="KW-0963">Cytoplasm</keyword>
<evidence type="ECO:0000256" key="13">
    <source>
        <dbReference type="ARBA" id="ARBA00048359"/>
    </source>
</evidence>
<comment type="function">
    <text evidence="12 14">Catalyzes the attachment of isoleucine to tRNA(Ile). As IleRS can inadvertently accommodate and process structurally similar amino acids such as valine, to avoid such errors it has two additional distinct tRNA(Ile)-dependent editing activities. One activity is designated as 'pretransfer' editing and involves the hydrolysis of activated Val-AMP. The other activity is designated 'posttransfer' editing and involves deacylation of mischarged Val-tRNA(Ile).</text>
</comment>
<evidence type="ECO:0000256" key="8">
    <source>
        <dbReference type="ARBA" id="ARBA00022833"/>
    </source>
</evidence>
<dbReference type="SUPFAM" id="SSF47323">
    <property type="entry name" value="Anticodon-binding domain of a subclass of class I aminoacyl-tRNA synthetases"/>
    <property type="match status" value="1"/>
</dbReference>
<feature type="short sequence motif" description="'KMSKS' region" evidence="14">
    <location>
        <begin position="600"/>
        <end position="604"/>
    </location>
</feature>
<dbReference type="InterPro" id="IPR002300">
    <property type="entry name" value="aa-tRNA-synth_Ia"/>
</dbReference>
<dbReference type="GO" id="GO:0006428">
    <property type="term" value="P:isoleucyl-tRNA aminoacylation"/>
    <property type="evidence" value="ECO:0007669"/>
    <property type="project" value="UniProtKB-UniRule"/>
</dbReference>
<dbReference type="GO" id="GO:0002161">
    <property type="term" value="F:aminoacyl-tRNA deacylase activity"/>
    <property type="evidence" value="ECO:0007669"/>
    <property type="project" value="InterPro"/>
</dbReference>
<keyword evidence="5 14" id="KW-0436">Ligase</keyword>
<organism evidence="18 19">
    <name type="scientific">Granulosicoccus antarcticus IMCC3135</name>
    <dbReference type="NCBI Taxonomy" id="1192854"/>
    <lineage>
        <taxon>Bacteria</taxon>
        <taxon>Pseudomonadati</taxon>
        <taxon>Pseudomonadota</taxon>
        <taxon>Gammaproteobacteria</taxon>
        <taxon>Chromatiales</taxon>
        <taxon>Granulosicoccaceae</taxon>
        <taxon>Granulosicoccus</taxon>
    </lineage>
</organism>
<evidence type="ECO:0000256" key="1">
    <source>
        <dbReference type="ARBA" id="ARBA00004496"/>
    </source>
</evidence>
<dbReference type="GO" id="GO:0004822">
    <property type="term" value="F:isoleucine-tRNA ligase activity"/>
    <property type="evidence" value="ECO:0007669"/>
    <property type="project" value="UniProtKB-UniRule"/>
</dbReference>
<dbReference type="Proteomes" id="UP000250079">
    <property type="component" value="Chromosome"/>
</dbReference>
<feature type="binding site" evidence="14">
    <location>
        <position position="930"/>
    </location>
    <ligand>
        <name>Zn(2+)</name>
        <dbReference type="ChEBI" id="CHEBI:29105"/>
    </ligand>
</feature>
<evidence type="ECO:0000256" key="3">
    <source>
        <dbReference type="ARBA" id="ARBA00011245"/>
    </source>
</evidence>
<dbReference type="PANTHER" id="PTHR42765:SF1">
    <property type="entry name" value="ISOLEUCINE--TRNA LIGASE, MITOCHONDRIAL"/>
    <property type="match status" value="1"/>
</dbReference>
<feature type="short sequence motif" description="'HIGH' region" evidence="14">
    <location>
        <begin position="58"/>
        <end position="68"/>
    </location>
</feature>
<evidence type="ECO:0000256" key="10">
    <source>
        <dbReference type="ARBA" id="ARBA00022917"/>
    </source>
</evidence>
<keyword evidence="19" id="KW-1185">Reference proteome</keyword>
<sequence length="944" mass="106463">MTDYKQTLNLPKTDFPMRGNLANREPQMLAGWNQMELYQHIREQSAGRPKFILHDGPPYANGDIHIGHVVNKVLKDMIVKSRQLAGFDAPYVPGWDCHGLPIENKVEGLIGKPGVKVTEGEFRAKCREYAHEQIANQSTEFQRLGIIGDWQAPYLTMNFDNEANIVRALGKIIEAGHVYKGTKPVYWSWGAHSAVAEAEIEYENKTSTAIDVRFAPRDKAAVLSLFKTEDDGSAVNIVIWTTTPWTIPGNLAITLHPELQYALVAVNGERLIMAEALVDEVMTRYGFSDATIVGTALGAELDGQLFKHPLYERDSLLIMGDYVTTDAGTGAVHTAPDHGVDDFYAAKSHGIGLLDYVNDHGLFREHVELFAGEHVMKVDAHMIEELESRDRLIKHEKYQHSYPYCWRTKTPIIYRATPQWFIGMETEGLRQDTLSEIDKVEWIPDWGQSRIRGMIAGRPDWCISRQRYWGVPITLFLNKETGELHPDTSSLLEKVALRIAEQGIQAWFDLEPVDLLGDDAALYDKVTDVLDVWFDSGTSWMHVLQQNEQLSYPADLYLEGSDQHRGWFHSSILTSVAINRQAPYRQVLTHGFTVDQQGRKMSKSLGNIIAPQKLLKTLGADIVRLWVCSTDYRGEMTVSNEILDRTSDAYRRIRNTARYLLSAINDFDPKLHTVAPEDMLELDRWAVDCALRTQSTIQEAYESYQFHTVYQTIHHFCSIDMSSFYLDIIKDRQYTMATDSRGRRSAQTAMYMITDALVRWIAPVLSFTADEIWQHLRQHSETDKASRAPTIFTETYLDTLYPLGDSTAVSAEDWQALSQIRDTVSKSLETLRSAGEIGGALEASVTLYASAELVQTLDKLGDELRFVFITSTAQVAPLEQKPENLEIQVANGSEYAISTAKATGEKCVRCWHVRDDVGSDAEHPEVCSRCISNVHGAGEKRAIA</sequence>
<feature type="binding site" evidence="14">
    <location>
        <position position="910"/>
    </location>
    <ligand>
        <name>Zn(2+)</name>
        <dbReference type="ChEBI" id="CHEBI:29105"/>
    </ligand>
</feature>
<dbReference type="HAMAP" id="MF_02002">
    <property type="entry name" value="Ile_tRNA_synth_type1"/>
    <property type="match status" value="1"/>
</dbReference>
<dbReference type="SUPFAM" id="SSF50677">
    <property type="entry name" value="ValRS/IleRS/LeuRS editing domain"/>
    <property type="match status" value="1"/>
</dbReference>